<organism evidence="3 4">
    <name type="scientific">Streptomyces gossypii</name>
    <dbReference type="NCBI Taxonomy" id="2883101"/>
    <lineage>
        <taxon>Bacteria</taxon>
        <taxon>Bacillati</taxon>
        <taxon>Actinomycetota</taxon>
        <taxon>Actinomycetes</taxon>
        <taxon>Kitasatosporales</taxon>
        <taxon>Streptomycetaceae</taxon>
        <taxon>Streptomyces</taxon>
    </lineage>
</organism>
<dbReference type="PANTHER" id="PTHR37290:SF1">
    <property type="entry name" value="INNER MEMBRANE PROTEIN YIAA"/>
    <property type="match status" value="1"/>
</dbReference>
<protein>
    <recommendedName>
        <fullName evidence="2">YiaAB two helix domain-containing protein</fullName>
    </recommendedName>
</protein>
<dbReference type="InterPro" id="IPR008024">
    <property type="entry name" value="YiaAB"/>
</dbReference>
<gene>
    <name evidence="3" type="ORF">LHJ74_16280</name>
</gene>
<keyword evidence="1" id="KW-0472">Membrane</keyword>
<keyword evidence="1" id="KW-0812">Transmembrane</keyword>
<keyword evidence="1" id="KW-1133">Transmembrane helix</keyword>
<evidence type="ECO:0000256" key="1">
    <source>
        <dbReference type="SAM" id="Phobius"/>
    </source>
</evidence>
<feature type="domain" description="YiaAB two helix" evidence="2">
    <location>
        <begin position="13"/>
        <end position="65"/>
    </location>
</feature>
<proteinExistence type="predicted"/>
<dbReference type="Proteomes" id="UP001156389">
    <property type="component" value="Unassembled WGS sequence"/>
</dbReference>
<keyword evidence="4" id="KW-1185">Reference proteome</keyword>
<sequence length="95" mass="10484">MTTPLQRPTTTAFFAQAALAFAVSLLAVGIGVVWLPVGPWERGFLALGVLFLVSSSFTLAKCVRDRQETLEVTHRVDQARIDKIISEHDPFEIKS</sequence>
<comment type="caution">
    <text evidence="3">The sequence shown here is derived from an EMBL/GenBank/DDBJ whole genome shotgun (WGS) entry which is preliminary data.</text>
</comment>
<feature type="transmembrane region" description="Helical" evidence="1">
    <location>
        <begin position="43"/>
        <end position="60"/>
    </location>
</feature>
<name>A0ABT2JU96_9ACTN</name>
<accession>A0ABT2JU96</accession>
<evidence type="ECO:0000313" key="4">
    <source>
        <dbReference type="Proteomes" id="UP001156389"/>
    </source>
</evidence>
<dbReference type="InterPro" id="IPR038972">
    <property type="entry name" value="YiaA-like"/>
</dbReference>
<dbReference type="RefSeq" id="WP_260218769.1">
    <property type="nucleotide sequence ID" value="NZ_JAJAGO010000007.1"/>
</dbReference>
<feature type="transmembrane region" description="Helical" evidence="1">
    <location>
        <begin position="12"/>
        <end position="37"/>
    </location>
</feature>
<dbReference type="PANTHER" id="PTHR37290">
    <property type="entry name" value="INNER MEMBRANE PROTEIN YIAA-RELATED"/>
    <property type="match status" value="1"/>
</dbReference>
<dbReference type="EMBL" id="JAJAGO010000007">
    <property type="protein sequence ID" value="MCT2591443.1"/>
    <property type="molecule type" value="Genomic_DNA"/>
</dbReference>
<reference evidence="3 4" key="1">
    <citation type="submission" date="2021-10" db="EMBL/GenBank/DDBJ databases">
        <title>Streptomyces gossypii sp. nov., isolated from soil collected from cotton field.</title>
        <authorList>
            <person name="Ge X."/>
            <person name="Chen X."/>
            <person name="Liu W."/>
        </authorList>
    </citation>
    <scope>NUCLEOTIDE SEQUENCE [LARGE SCALE GENOMIC DNA]</scope>
    <source>
        <strain evidence="3 4">N2-109</strain>
    </source>
</reference>
<evidence type="ECO:0000313" key="3">
    <source>
        <dbReference type="EMBL" id="MCT2591443.1"/>
    </source>
</evidence>
<dbReference type="Pfam" id="PF05360">
    <property type="entry name" value="YiaAB"/>
    <property type="match status" value="1"/>
</dbReference>
<evidence type="ECO:0000259" key="2">
    <source>
        <dbReference type="Pfam" id="PF05360"/>
    </source>
</evidence>